<dbReference type="PROSITE" id="PS50181">
    <property type="entry name" value="FBOX"/>
    <property type="match status" value="1"/>
</dbReference>
<reference evidence="2" key="1">
    <citation type="submission" date="2018-10" db="EMBL/GenBank/DDBJ databases">
        <title>Hidden diversity of soil giant viruses.</title>
        <authorList>
            <person name="Schulz F."/>
            <person name="Alteio L."/>
            <person name="Goudeau D."/>
            <person name="Ryan E.M."/>
            <person name="Malmstrom R.R."/>
            <person name="Blanchard J."/>
            <person name="Woyke T."/>
        </authorList>
    </citation>
    <scope>NUCLEOTIDE SEQUENCE</scope>
    <source>
        <strain evidence="2">BAV1</strain>
    </source>
</reference>
<dbReference type="InterPro" id="IPR001810">
    <property type="entry name" value="F-box_dom"/>
</dbReference>
<dbReference type="EMBL" id="MK071998">
    <property type="protein sequence ID" value="AYV76816.1"/>
    <property type="molecule type" value="Genomic_DNA"/>
</dbReference>
<gene>
    <name evidence="2" type="ORF">Barrevirus1_38</name>
</gene>
<evidence type="ECO:0000313" key="2">
    <source>
        <dbReference type="EMBL" id="AYV76816.1"/>
    </source>
</evidence>
<dbReference type="Gene3D" id="3.80.10.10">
    <property type="entry name" value="Ribonuclease Inhibitor"/>
    <property type="match status" value="1"/>
</dbReference>
<dbReference type="SUPFAM" id="SSF81383">
    <property type="entry name" value="F-box domain"/>
    <property type="match status" value="1"/>
</dbReference>
<evidence type="ECO:0000259" key="1">
    <source>
        <dbReference type="PROSITE" id="PS50181"/>
    </source>
</evidence>
<dbReference type="SUPFAM" id="SSF52047">
    <property type="entry name" value="RNI-like"/>
    <property type="match status" value="1"/>
</dbReference>
<protein>
    <submittedName>
        <fullName evidence="2">F-box domain protein</fullName>
    </submittedName>
</protein>
<dbReference type="InterPro" id="IPR032675">
    <property type="entry name" value="LRR_dom_sf"/>
</dbReference>
<name>A0A3G4ZPK1_9VIRU</name>
<organism evidence="2">
    <name type="scientific">Barrevirus sp</name>
    <dbReference type="NCBI Taxonomy" id="2487763"/>
    <lineage>
        <taxon>Viruses</taxon>
        <taxon>Varidnaviria</taxon>
        <taxon>Bamfordvirae</taxon>
        <taxon>Nucleocytoviricota</taxon>
        <taxon>Megaviricetes</taxon>
        <taxon>Imitervirales</taxon>
        <taxon>Mimiviridae</taxon>
        <taxon>Klosneuvirinae</taxon>
    </lineage>
</organism>
<dbReference type="Pfam" id="PF12937">
    <property type="entry name" value="F-box-like"/>
    <property type="match status" value="1"/>
</dbReference>
<feature type="domain" description="F-box" evidence="1">
    <location>
        <begin position="1"/>
        <end position="43"/>
    </location>
</feature>
<proteinExistence type="predicted"/>
<dbReference type="InterPro" id="IPR036047">
    <property type="entry name" value="F-box-like_dom_sf"/>
</dbReference>
<sequence>MDTLLPEILSLIFEFLNTKQLIWAKRTCKKWRKVYQDNLWRYTIDLESWGYQILGKHLKEFRNVKTIKLKKCIRLTGPCLKYLDKATNVDLSHCKIKSTDLQYLTSVKTLNLRECVNLTDDALEYVSNVETIDIYGCYNLTSNGFNHIKNAKNIIICACYGVIQNLISNNFNNLTIYNCINYKYDSLLLLKEKYPNISILKIEV</sequence>
<dbReference type="Gene3D" id="1.20.1280.50">
    <property type="match status" value="1"/>
</dbReference>
<accession>A0A3G4ZPK1</accession>